<comment type="caution">
    <text evidence="2">The sequence shown here is derived from an EMBL/GenBank/DDBJ whole genome shotgun (WGS) entry which is preliminary data.</text>
</comment>
<evidence type="ECO:0000256" key="1">
    <source>
        <dbReference type="SAM" id="MobiDB-lite"/>
    </source>
</evidence>
<organism evidence="2">
    <name type="scientific">Tanacetum cinerariifolium</name>
    <name type="common">Dalmatian daisy</name>
    <name type="synonym">Chrysanthemum cinerariifolium</name>
    <dbReference type="NCBI Taxonomy" id="118510"/>
    <lineage>
        <taxon>Eukaryota</taxon>
        <taxon>Viridiplantae</taxon>
        <taxon>Streptophyta</taxon>
        <taxon>Embryophyta</taxon>
        <taxon>Tracheophyta</taxon>
        <taxon>Spermatophyta</taxon>
        <taxon>Magnoliopsida</taxon>
        <taxon>eudicotyledons</taxon>
        <taxon>Gunneridae</taxon>
        <taxon>Pentapetalae</taxon>
        <taxon>asterids</taxon>
        <taxon>campanulids</taxon>
        <taxon>Asterales</taxon>
        <taxon>Asteraceae</taxon>
        <taxon>Asteroideae</taxon>
        <taxon>Anthemideae</taxon>
        <taxon>Anthemidinae</taxon>
        <taxon>Tanacetum</taxon>
    </lineage>
</organism>
<proteinExistence type="predicted"/>
<feature type="region of interest" description="Disordered" evidence="1">
    <location>
        <begin position="100"/>
        <end position="151"/>
    </location>
</feature>
<protein>
    <submittedName>
        <fullName evidence="2">Uncharacterized protein</fullName>
    </submittedName>
</protein>
<reference evidence="2" key="1">
    <citation type="journal article" date="2019" name="Sci. Rep.">
        <title>Draft genome of Tanacetum cinerariifolium, the natural source of mosquito coil.</title>
        <authorList>
            <person name="Yamashiro T."/>
            <person name="Shiraishi A."/>
            <person name="Satake H."/>
            <person name="Nakayama K."/>
        </authorList>
    </citation>
    <scope>NUCLEOTIDE SEQUENCE</scope>
</reference>
<accession>A0A699KEG4</accession>
<gene>
    <name evidence="2" type="ORF">Tci_658113</name>
</gene>
<dbReference type="AlphaFoldDB" id="A0A699KEG4"/>
<feature type="compositionally biased region" description="Acidic residues" evidence="1">
    <location>
        <begin position="128"/>
        <end position="138"/>
    </location>
</feature>
<dbReference type="EMBL" id="BKCJ010502410">
    <property type="protein sequence ID" value="GFA86141.1"/>
    <property type="molecule type" value="Genomic_DNA"/>
</dbReference>
<name>A0A699KEG4_TANCI</name>
<sequence length="151" mass="16868">MGDEHLNTILAMESDEFIKSCVKNLVLNPKIIPTKIDQHHDNAESTHDSSLIISTKIDSLLYEFDGELTLLKSIPPGIDETNCDPEEDIHLIERLLYDNSSPRPPEEFISKNSNADIESLSPSPIPIEDSDSFMEETDLTFTSDDPMPPGI</sequence>
<evidence type="ECO:0000313" key="2">
    <source>
        <dbReference type="EMBL" id="GFA86141.1"/>
    </source>
</evidence>
<feature type="non-terminal residue" evidence="2">
    <location>
        <position position="151"/>
    </location>
</feature>